<proteinExistence type="predicted"/>
<keyword evidence="1" id="KW-0067">ATP-binding</keyword>
<gene>
    <name evidence="1" type="ORF">ACFPM1_08485</name>
</gene>
<evidence type="ECO:0000313" key="2">
    <source>
        <dbReference type="Proteomes" id="UP001596118"/>
    </source>
</evidence>
<name>A0ABD5R1D3_9EURY</name>
<accession>A0ABD5R1D3</accession>
<dbReference type="EMBL" id="JBHSKY010000007">
    <property type="protein sequence ID" value="MFC5278787.1"/>
    <property type="molecule type" value="Genomic_DNA"/>
</dbReference>
<keyword evidence="2" id="KW-1185">Reference proteome</keyword>
<dbReference type="RefSeq" id="WP_256411197.1">
    <property type="nucleotide sequence ID" value="NZ_JANHDM010000003.1"/>
</dbReference>
<protein>
    <submittedName>
        <fullName evidence="1">Peptide ABC transporter ATP-binding protein</fullName>
    </submittedName>
</protein>
<dbReference type="GO" id="GO:0005524">
    <property type="term" value="F:ATP binding"/>
    <property type="evidence" value="ECO:0007669"/>
    <property type="project" value="UniProtKB-KW"/>
</dbReference>
<evidence type="ECO:0000313" key="1">
    <source>
        <dbReference type="EMBL" id="MFC5278787.1"/>
    </source>
</evidence>
<comment type="caution">
    <text evidence="1">The sequence shown here is derived from an EMBL/GenBank/DDBJ whole genome shotgun (WGS) entry which is preliminary data.</text>
</comment>
<reference evidence="1 2" key="1">
    <citation type="journal article" date="2019" name="Int. J. Syst. Evol. Microbiol.">
        <title>The Global Catalogue of Microorganisms (GCM) 10K type strain sequencing project: providing services to taxonomists for standard genome sequencing and annotation.</title>
        <authorList>
            <consortium name="The Broad Institute Genomics Platform"/>
            <consortium name="The Broad Institute Genome Sequencing Center for Infectious Disease"/>
            <person name="Wu L."/>
            <person name="Ma J."/>
        </authorList>
    </citation>
    <scope>NUCLEOTIDE SEQUENCE [LARGE SCALE GENOMIC DNA]</scope>
    <source>
        <strain evidence="1 2">CGMCC 1.12124</strain>
    </source>
</reference>
<organism evidence="1 2">
    <name type="scientific">Halorubrum rubrum</name>
    <dbReference type="NCBI Taxonomy" id="1126240"/>
    <lineage>
        <taxon>Archaea</taxon>
        <taxon>Methanobacteriati</taxon>
        <taxon>Methanobacteriota</taxon>
        <taxon>Stenosarchaea group</taxon>
        <taxon>Halobacteria</taxon>
        <taxon>Halobacteriales</taxon>
        <taxon>Haloferacaceae</taxon>
        <taxon>Halorubrum</taxon>
    </lineage>
</organism>
<sequence>MNGSDASAPLSITTDDLSLAIDGVRMEVRATGDRVFVEVPTALAALRLARRLPNGLETTGPTRFLLATGLTTEIRVRGRTVLVLGSTARPGPLARRLGVAPAEVRLAGLVGAGWSGLSAAVDAVRRLLG</sequence>
<dbReference type="AlphaFoldDB" id="A0ABD5R1D3"/>
<keyword evidence="1" id="KW-0547">Nucleotide-binding</keyword>
<dbReference type="Proteomes" id="UP001596118">
    <property type="component" value="Unassembled WGS sequence"/>
</dbReference>